<keyword evidence="4" id="KW-1185">Reference proteome</keyword>
<dbReference type="EMBL" id="JAIZAY010000016">
    <property type="protein sequence ID" value="KAJ8026575.1"/>
    <property type="molecule type" value="Genomic_DNA"/>
</dbReference>
<protein>
    <submittedName>
        <fullName evidence="3">Telomerase protein component 1</fullName>
    </submittedName>
</protein>
<organism evidence="3 4">
    <name type="scientific">Holothuria leucospilota</name>
    <name type="common">Black long sea cucumber</name>
    <name type="synonym">Mertensiothuria leucospilota</name>
    <dbReference type="NCBI Taxonomy" id="206669"/>
    <lineage>
        <taxon>Eukaryota</taxon>
        <taxon>Metazoa</taxon>
        <taxon>Echinodermata</taxon>
        <taxon>Eleutherozoa</taxon>
        <taxon>Echinozoa</taxon>
        <taxon>Holothuroidea</taxon>
        <taxon>Aspidochirotacea</taxon>
        <taxon>Aspidochirotida</taxon>
        <taxon>Holothuriidae</taxon>
        <taxon>Holothuria</taxon>
    </lineage>
</organism>
<dbReference type="PANTHER" id="PTHR19860">
    <property type="entry name" value="DDB1- AND CUL4-ASSOCIATED FACTOR 12-RELATED"/>
    <property type="match status" value="1"/>
</dbReference>
<reference evidence="3" key="1">
    <citation type="submission" date="2021-10" db="EMBL/GenBank/DDBJ databases">
        <title>Tropical sea cucumber genome reveals ecological adaptation and Cuvierian tubules defense mechanism.</title>
        <authorList>
            <person name="Chen T."/>
        </authorList>
    </citation>
    <scope>NUCLEOTIDE SEQUENCE</scope>
    <source>
        <strain evidence="3">Nanhai2018</strain>
        <tissue evidence="3">Muscle</tissue>
    </source>
</reference>
<comment type="caution">
    <text evidence="3">The sequence shown here is derived from an EMBL/GenBank/DDBJ whole genome shotgun (WGS) entry which is preliminary data.</text>
</comment>
<dbReference type="AlphaFoldDB" id="A0A9Q0YQ80"/>
<accession>A0A9Q0YQ80</accession>
<dbReference type="GO" id="GO:0080008">
    <property type="term" value="C:Cul4-RING E3 ubiquitin ligase complex"/>
    <property type="evidence" value="ECO:0007669"/>
    <property type="project" value="TreeGrafter"/>
</dbReference>
<feature type="domain" description="DUF4062" evidence="2">
    <location>
        <begin position="52"/>
        <end position="118"/>
    </location>
</feature>
<dbReference type="InterPro" id="IPR051191">
    <property type="entry name" value="DCAF12"/>
</dbReference>
<name>A0A9Q0YQ80_HOLLE</name>
<dbReference type="OrthoDB" id="2325716at2759"/>
<dbReference type="Proteomes" id="UP001152320">
    <property type="component" value="Chromosome 16"/>
</dbReference>
<dbReference type="Pfam" id="PF13271">
    <property type="entry name" value="DUF4062"/>
    <property type="match status" value="1"/>
</dbReference>
<keyword evidence="1" id="KW-0677">Repeat</keyword>
<evidence type="ECO:0000259" key="2">
    <source>
        <dbReference type="Pfam" id="PF13271"/>
    </source>
</evidence>
<evidence type="ECO:0000313" key="3">
    <source>
        <dbReference type="EMBL" id="KAJ8026575.1"/>
    </source>
</evidence>
<proteinExistence type="predicted"/>
<gene>
    <name evidence="3" type="ORF">HOLleu_31451</name>
</gene>
<dbReference type="InterPro" id="IPR025139">
    <property type="entry name" value="DUF4062"/>
</dbReference>
<sequence length="221" mass="25540">MGCGSSQSMTVPTGSSDYKYMVQRTWKEVDSTLDRKKQTKVVVTRSGWKTVRIFVSSTFKDFHAEREVLVKEVFPDLRQWCEKRRLHLVECDLRWGVPKDTTTEETLRMCLGEIDRCYQDNVMPFFLNLTRAGCGWIPTAYDISASLAKEYRWVQGLSVTEMEILHGAYRSDNPNCEYQFCYIVLYYGVPSSVEIWENLGNGLNLSCQGKSGKDKEFEQNT</sequence>
<evidence type="ECO:0000313" key="4">
    <source>
        <dbReference type="Proteomes" id="UP001152320"/>
    </source>
</evidence>
<dbReference type="PANTHER" id="PTHR19860:SF14">
    <property type="entry name" value="DUF4062 DOMAIN-CONTAINING PROTEIN"/>
    <property type="match status" value="1"/>
</dbReference>
<evidence type="ECO:0000256" key="1">
    <source>
        <dbReference type="ARBA" id="ARBA00022737"/>
    </source>
</evidence>